<evidence type="ECO:0000256" key="13">
    <source>
        <dbReference type="ARBA" id="ARBA00030987"/>
    </source>
</evidence>
<evidence type="ECO:0000256" key="5">
    <source>
        <dbReference type="ARBA" id="ARBA00022660"/>
    </source>
</evidence>
<evidence type="ECO:0000256" key="7">
    <source>
        <dbReference type="ARBA" id="ARBA00022792"/>
    </source>
</evidence>
<dbReference type="GO" id="GO:0005743">
    <property type="term" value="C:mitochondrial inner membrane"/>
    <property type="evidence" value="ECO:0007669"/>
    <property type="project" value="UniProtKB-SubCell"/>
</dbReference>
<dbReference type="InterPro" id="IPR009866">
    <property type="entry name" value="NADH_UbQ_OxRdtase_NDUFB4_su"/>
</dbReference>
<dbReference type="PANTHER" id="PTHR39476:SF1">
    <property type="entry name" value="NADH DEHYDROGENASE [UBIQUINONE] 1 BETA SUBCOMPLEX SUBUNIT 4"/>
    <property type="match status" value="1"/>
</dbReference>
<accession>A0A9P6HPS7</accession>
<dbReference type="AlphaFoldDB" id="A0A9P6HPS7"/>
<keyword evidence="9 14" id="KW-1133">Transmembrane helix</keyword>
<dbReference type="EMBL" id="WIUZ02000001">
    <property type="protein sequence ID" value="KAF9792424.1"/>
    <property type="molecule type" value="Genomic_DNA"/>
</dbReference>
<reference evidence="15" key="2">
    <citation type="submission" date="2020-11" db="EMBL/GenBank/DDBJ databases">
        <authorList>
            <consortium name="DOE Joint Genome Institute"/>
            <person name="Kuo A."/>
            <person name="Miyauchi S."/>
            <person name="Kiss E."/>
            <person name="Drula E."/>
            <person name="Kohler A."/>
            <person name="Sanchez-Garcia M."/>
            <person name="Andreopoulos B."/>
            <person name="Barry K.W."/>
            <person name="Bonito G."/>
            <person name="Buee M."/>
            <person name="Carver A."/>
            <person name="Chen C."/>
            <person name="Cichocki N."/>
            <person name="Clum A."/>
            <person name="Culley D."/>
            <person name="Crous P.W."/>
            <person name="Fauchery L."/>
            <person name="Girlanda M."/>
            <person name="Hayes R."/>
            <person name="Keri Z."/>
            <person name="Labutti K."/>
            <person name="Lipzen A."/>
            <person name="Lombard V."/>
            <person name="Magnuson J."/>
            <person name="Maillard F."/>
            <person name="Morin E."/>
            <person name="Murat C."/>
            <person name="Nolan M."/>
            <person name="Ohm R."/>
            <person name="Pangilinan J."/>
            <person name="Pereira M."/>
            <person name="Perotto S."/>
            <person name="Peter M."/>
            <person name="Riley R."/>
            <person name="Sitrit Y."/>
            <person name="Stielow B."/>
            <person name="Szollosi G."/>
            <person name="Zifcakova L."/>
            <person name="Stursova M."/>
            <person name="Spatafora J.W."/>
            <person name="Tedersoo L."/>
            <person name="Vaario L.-M."/>
            <person name="Yamada A."/>
            <person name="Yan M."/>
            <person name="Wang P."/>
            <person name="Xu J."/>
            <person name="Bruns T."/>
            <person name="Baldrian P."/>
            <person name="Vilgalys R."/>
            <person name="Henrissat B."/>
            <person name="Grigoriev I.V."/>
            <person name="Hibbett D."/>
            <person name="Nagy L.G."/>
            <person name="Martin F.M."/>
        </authorList>
    </citation>
    <scope>NUCLEOTIDE SEQUENCE</scope>
    <source>
        <strain evidence="15">UH-Tt-Lm1</strain>
    </source>
</reference>
<evidence type="ECO:0000256" key="1">
    <source>
        <dbReference type="ARBA" id="ARBA00004434"/>
    </source>
</evidence>
<evidence type="ECO:0000256" key="11">
    <source>
        <dbReference type="ARBA" id="ARBA00023136"/>
    </source>
</evidence>
<comment type="subcellular location">
    <subcellularLocation>
        <location evidence="1">Mitochondrion inner membrane</location>
        <topology evidence="1">Single-pass membrane protein</topology>
    </subcellularLocation>
</comment>
<evidence type="ECO:0000256" key="9">
    <source>
        <dbReference type="ARBA" id="ARBA00022989"/>
    </source>
</evidence>
<evidence type="ECO:0000256" key="8">
    <source>
        <dbReference type="ARBA" id="ARBA00022982"/>
    </source>
</evidence>
<dbReference type="Pfam" id="PF07225">
    <property type="entry name" value="NDUF_B4"/>
    <property type="match status" value="1"/>
</dbReference>
<comment type="caution">
    <text evidence="15">The sequence shown here is derived from an EMBL/GenBank/DDBJ whole genome shotgun (WGS) entry which is preliminary data.</text>
</comment>
<evidence type="ECO:0000313" key="16">
    <source>
        <dbReference type="Proteomes" id="UP000736335"/>
    </source>
</evidence>
<organism evidence="15 16">
    <name type="scientific">Thelephora terrestris</name>
    <dbReference type="NCBI Taxonomy" id="56493"/>
    <lineage>
        <taxon>Eukaryota</taxon>
        <taxon>Fungi</taxon>
        <taxon>Dikarya</taxon>
        <taxon>Basidiomycota</taxon>
        <taxon>Agaricomycotina</taxon>
        <taxon>Agaricomycetes</taxon>
        <taxon>Thelephorales</taxon>
        <taxon>Thelephoraceae</taxon>
        <taxon>Thelephora</taxon>
    </lineage>
</organism>
<keyword evidence="10" id="KW-0496">Mitochondrion</keyword>
<keyword evidence="5" id="KW-0679">Respiratory chain</keyword>
<reference evidence="15" key="1">
    <citation type="journal article" date="2020" name="Nat. Commun.">
        <title>Large-scale genome sequencing of mycorrhizal fungi provides insights into the early evolution of symbiotic traits.</title>
        <authorList>
            <person name="Miyauchi S."/>
            <person name="Kiss E."/>
            <person name="Kuo A."/>
            <person name="Drula E."/>
            <person name="Kohler A."/>
            <person name="Sanchez-Garcia M."/>
            <person name="Morin E."/>
            <person name="Andreopoulos B."/>
            <person name="Barry K.W."/>
            <person name="Bonito G."/>
            <person name="Buee M."/>
            <person name="Carver A."/>
            <person name="Chen C."/>
            <person name="Cichocki N."/>
            <person name="Clum A."/>
            <person name="Culley D."/>
            <person name="Crous P.W."/>
            <person name="Fauchery L."/>
            <person name="Girlanda M."/>
            <person name="Hayes R.D."/>
            <person name="Keri Z."/>
            <person name="LaButti K."/>
            <person name="Lipzen A."/>
            <person name="Lombard V."/>
            <person name="Magnuson J."/>
            <person name="Maillard F."/>
            <person name="Murat C."/>
            <person name="Nolan M."/>
            <person name="Ohm R.A."/>
            <person name="Pangilinan J."/>
            <person name="Pereira M.F."/>
            <person name="Perotto S."/>
            <person name="Peter M."/>
            <person name="Pfister S."/>
            <person name="Riley R."/>
            <person name="Sitrit Y."/>
            <person name="Stielow J.B."/>
            <person name="Szollosi G."/>
            <person name="Zifcakova L."/>
            <person name="Stursova M."/>
            <person name="Spatafora J.W."/>
            <person name="Tedersoo L."/>
            <person name="Vaario L.M."/>
            <person name="Yamada A."/>
            <person name="Yan M."/>
            <person name="Wang P."/>
            <person name="Xu J."/>
            <person name="Bruns T."/>
            <person name="Baldrian P."/>
            <person name="Vilgalys R."/>
            <person name="Dunand C."/>
            <person name="Henrissat B."/>
            <person name="Grigoriev I.V."/>
            <person name="Hibbett D."/>
            <person name="Nagy L.G."/>
            <person name="Martin F.M."/>
        </authorList>
    </citation>
    <scope>NUCLEOTIDE SEQUENCE</scope>
    <source>
        <strain evidence="15">UH-Tt-Lm1</strain>
    </source>
</reference>
<keyword evidence="4" id="KW-0813">Transport</keyword>
<protein>
    <recommendedName>
        <fullName evidence="3">NADH dehydrogenase [ubiquinone] 1 beta subcomplex subunit 4</fullName>
    </recommendedName>
    <alternativeName>
        <fullName evidence="12">Complex I-B15</fullName>
    </alternativeName>
    <alternativeName>
        <fullName evidence="13">NADH-ubiquinone oxidoreductase B15 subunit</fullName>
    </alternativeName>
</protein>
<evidence type="ECO:0000256" key="12">
    <source>
        <dbReference type="ARBA" id="ARBA00030212"/>
    </source>
</evidence>
<evidence type="ECO:0000256" key="6">
    <source>
        <dbReference type="ARBA" id="ARBA00022692"/>
    </source>
</evidence>
<sequence length="82" mass="9345">MGGHGYVKHDPAIERWNVMREDVYKHFKFTSRAAMISIVGLFVFPASIYWISANTDLRWKWGGVRKGQPLAIKPSEPAPEAE</sequence>
<keyword evidence="11 14" id="KW-0472">Membrane</keyword>
<dbReference type="OrthoDB" id="15108at2759"/>
<evidence type="ECO:0000256" key="10">
    <source>
        <dbReference type="ARBA" id="ARBA00023128"/>
    </source>
</evidence>
<keyword evidence="16" id="KW-1185">Reference proteome</keyword>
<proteinExistence type="inferred from homology"/>
<keyword evidence="8" id="KW-0249">Electron transport</keyword>
<comment type="similarity">
    <text evidence="2">Belongs to the complex I NDUFB4 subunit family.</text>
</comment>
<keyword evidence="6 14" id="KW-0812">Transmembrane</keyword>
<evidence type="ECO:0000256" key="2">
    <source>
        <dbReference type="ARBA" id="ARBA00007260"/>
    </source>
</evidence>
<evidence type="ECO:0000313" key="15">
    <source>
        <dbReference type="EMBL" id="KAF9792424.1"/>
    </source>
</evidence>
<evidence type="ECO:0000256" key="14">
    <source>
        <dbReference type="SAM" id="Phobius"/>
    </source>
</evidence>
<evidence type="ECO:0000256" key="3">
    <source>
        <dbReference type="ARBA" id="ARBA00018681"/>
    </source>
</evidence>
<name>A0A9P6HPS7_9AGAM</name>
<keyword evidence="7" id="KW-0999">Mitochondrion inner membrane</keyword>
<dbReference type="Proteomes" id="UP000736335">
    <property type="component" value="Unassembled WGS sequence"/>
</dbReference>
<feature type="transmembrane region" description="Helical" evidence="14">
    <location>
        <begin position="29"/>
        <end position="51"/>
    </location>
</feature>
<gene>
    <name evidence="15" type="ORF">BJ322DRAFT_1029188</name>
</gene>
<evidence type="ECO:0000256" key="4">
    <source>
        <dbReference type="ARBA" id="ARBA00022448"/>
    </source>
</evidence>
<dbReference type="PANTHER" id="PTHR39476">
    <property type="entry name" value="NADH:UBIQUINONE OXIDOREDUCTASE 6.6KD SUBUNIT"/>
    <property type="match status" value="1"/>
</dbReference>